<evidence type="ECO:0000256" key="1">
    <source>
        <dbReference type="ARBA" id="ARBA00007125"/>
    </source>
</evidence>
<comment type="similarity">
    <text evidence="1">Belongs to the GppA/Ppx family.</text>
</comment>
<dbReference type="InterPro" id="IPR003695">
    <property type="entry name" value="Ppx_GppA_N"/>
</dbReference>
<dbReference type="GO" id="GO:0016462">
    <property type="term" value="F:pyrophosphatase activity"/>
    <property type="evidence" value="ECO:0007669"/>
    <property type="project" value="TreeGrafter"/>
</dbReference>
<sequence length="309" mass="33112">MRQAGVLDVGCHSALLTVARQRTGGVLEPVLSRKVRLRLHQTLGPSGRLRESGVRSVQRAVAQAVAEDPRLRLPELFAFATSVIRDAPNRDEVIEQVARSTGVRLQVLPGEEEARLAYVAARRWAGSGDGPLLVLDIGGGTVEIASGTTDQPDTVCSLPLGARTITREWLPGGTARSQRRLAEVRKHLRRSMGTIPGLPQAEPGGDVLASSKTFAQLARLASTRNRRPRAPRHLTLSAVRATIPLLAGASPARRGRLPGISAHRAEQSLAGALVAEALMEACGADRVSICPWSTREGLLLERLDTHHTS</sequence>
<dbReference type="Proteomes" id="UP001108029">
    <property type="component" value="Unassembled WGS sequence"/>
</dbReference>
<dbReference type="InterPro" id="IPR043129">
    <property type="entry name" value="ATPase_NBD"/>
</dbReference>
<gene>
    <name evidence="3" type="ORF">LJ657_04365</name>
</gene>
<dbReference type="Gene3D" id="3.30.420.40">
    <property type="match status" value="1"/>
</dbReference>
<evidence type="ECO:0000313" key="4">
    <source>
        <dbReference type="Proteomes" id="UP001108029"/>
    </source>
</evidence>
<dbReference type="EMBL" id="JAJSBI010000002">
    <property type="protein sequence ID" value="MCD9872910.1"/>
    <property type="molecule type" value="Genomic_DNA"/>
</dbReference>
<accession>A0A9Q3Z823</accession>
<keyword evidence="4" id="KW-1185">Reference proteome</keyword>
<name>A0A9Q3Z823_9ACTN</name>
<evidence type="ECO:0000313" key="3">
    <source>
        <dbReference type="EMBL" id="MCD9872910.1"/>
    </source>
</evidence>
<dbReference type="InterPro" id="IPR050273">
    <property type="entry name" value="GppA/Ppx_hydrolase"/>
</dbReference>
<dbReference type="AlphaFoldDB" id="A0A9Q3Z823"/>
<protein>
    <recommendedName>
        <fullName evidence="2">Ppx/GppA phosphatase N-terminal domain-containing protein</fullName>
    </recommendedName>
</protein>
<comment type="caution">
    <text evidence="3">The sequence shown here is derived from an EMBL/GenBank/DDBJ whole genome shotgun (WGS) entry which is preliminary data.</text>
</comment>
<organism evidence="3 4">
    <name type="scientific">Streptomyces guryensis</name>
    <dbReference type="NCBI Taxonomy" id="2886947"/>
    <lineage>
        <taxon>Bacteria</taxon>
        <taxon>Bacillati</taxon>
        <taxon>Actinomycetota</taxon>
        <taxon>Actinomycetes</taxon>
        <taxon>Kitasatosporales</taxon>
        <taxon>Streptomycetaceae</taxon>
        <taxon>Streptomyces</taxon>
    </lineage>
</organism>
<dbReference type="PANTHER" id="PTHR30005:SF0">
    <property type="entry name" value="RETROGRADE REGULATION PROTEIN 2"/>
    <property type="match status" value="1"/>
</dbReference>
<reference evidence="3" key="1">
    <citation type="submission" date="2021-12" db="EMBL/GenBank/DDBJ databases">
        <authorList>
            <person name="Lee J.-H."/>
            <person name="Kim S.-B."/>
        </authorList>
    </citation>
    <scope>NUCLEOTIDE SEQUENCE</scope>
    <source>
        <strain evidence="3">NR30</strain>
    </source>
</reference>
<evidence type="ECO:0000259" key="2">
    <source>
        <dbReference type="Pfam" id="PF02541"/>
    </source>
</evidence>
<dbReference type="SUPFAM" id="SSF53067">
    <property type="entry name" value="Actin-like ATPase domain"/>
    <property type="match status" value="2"/>
</dbReference>
<dbReference type="Pfam" id="PF02541">
    <property type="entry name" value="Ppx-GppA"/>
    <property type="match status" value="1"/>
</dbReference>
<dbReference type="Gene3D" id="3.30.420.150">
    <property type="entry name" value="Exopolyphosphatase. Domain 2"/>
    <property type="match status" value="1"/>
</dbReference>
<dbReference type="PANTHER" id="PTHR30005">
    <property type="entry name" value="EXOPOLYPHOSPHATASE"/>
    <property type="match status" value="1"/>
</dbReference>
<proteinExistence type="inferred from homology"/>
<dbReference type="RefSeq" id="WP_232646871.1">
    <property type="nucleotide sequence ID" value="NZ_JAJSBI010000002.1"/>
</dbReference>
<feature type="domain" description="Ppx/GppA phosphatase N-terminal" evidence="2">
    <location>
        <begin position="18"/>
        <end position="306"/>
    </location>
</feature>